<evidence type="ECO:0000256" key="9">
    <source>
        <dbReference type="ARBA" id="ARBA00023125"/>
    </source>
</evidence>
<feature type="region of interest" description="Disordered" evidence="12">
    <location>
        <begin position="1"/>
        <end position="62"/>
    </location>
</feature>
<keyword evidence="9" id="KW-0238">DNA-binding</keyword>
<evidence type="ECO:0000256" key="4">
    <source>
        <dbReference type="ARBA" id="ARBA00022491"/>
    </source>
</evidence>
<proteinExistence type="inferred from homology"/>
<evidence type="ECO:0000256" key="5">
    <source>
        <dbReference type="ARBA" id="ARBA00022723"/>
    </source>
</evidence>
<dbReference type="PANTHER" id="PTHR33202">
    <property type="entry name" value="ZINC UPTAKE REGULATION PROTEIN"/>
    <property type="match status" value="1"/>
</dbReference>
<feature type="binding site" evidence="11">
    <location>
        <position position="212"/>
    </location>
    <ligand>
        <name>Zn(2+)</name>
        <dbReference type="ChEBI" id="CHEBI:29105"/>
    </ligand>
</feature>
<evidence type="ECO:0000313" key="14">
    <source>
        <dbReference type="Proteomes" id="UP000470246"/>
    </source>
</evidence>
<evidence type="ECO:0000256" key="8">
    <source>
        <dbReference type="ARBA" id="ARBA00023015"/>
    </source>
</evidence>
<name>A0A7K3VV97_9ACTN</name>
<evidence type="ECO:0000256" key="2">
    <source>
        <dbReference type="ARBA" id="ARBA00007957"/>
    </source>
</evidence>
<keyword evidence="8" id="KW-0805">Transcription regulation</keyword>
<keyword evidence="14" id="KW-1185">Reference proteome</keyword>
<sequence length="234" mass="25031">MSCAVRSPSNLPLARHESDPWTGQPIEGAPYRLAPRAGSVGAPARTSAPHAGAGTGRRRRVRRRVFLDQVKERRQDAVVSDSPEIERALRAVGLRVTRPRVAVLQAVHAQPHLHTKALISAARTRLGAVSHQAVYDVLSALVDAGLVRRIQPEGSDARYEARVGDNHHHVVCRDCGAIADVDCTTGAAPCLTPSADTGFVIDEAEVVFWGRCPSCADGRHPAPSLRSTAQEGTS</sequence>
<evidence type="ECO:0000256" key="1">
    <source>
        <dbReference type="ARBA" id="ARBA00004496"/>
    </source>
</evidence>
<dbReference type="InterPro" id="IPR036390">
    <property type="entry name" value="WH_DNA-bd_sf"/>
</dbReference>
<reference evidence="13 14" key="1">
    <citation type="submission" date="2020-02" db="EMBL/GenBank/DDBJ databases">
        <title>Geodermatophilus sabuli CPCC 205279 I12A-02694.</title>
        <authorList>
            <person name="Jiang Z."/>
        </authorList>
    </citation>
    <scope>NUCLEOTIDE SEQUENCE [LARGE SCALE GENOMIC DNA]</scope>
    <source>
        <strain evidence="13 14">I12A-02694</strain>
    </source>
</reference>
<feature type="binding site" evidence="11">
    <location>
        <position position="215"/>
    </location>
    <ligand>
        <name>Zn(2+)</name>
        <dbReference type="ChEBI" id="CHEBI:29105"/>
    </ligand>
</feature>
<dbReference type="PANTHER" id="PTHR33202:SF18">
    <property type="entry name" value="TRANSCRIPTIONAL REGULATOR FURA"/>
    <property type="match status" value="1"/>
</dbReference>
<dbReference type="InterPro" id="IPR036388">
    <property type="entry name" value="WH-like_DNA-bd_sf"/>
</dbReference>
<dbReference type="Proteomes" id="UP000470246">
    <property type="component" value="Unassembled WGS sequence"/>
</dbReference>
<evidence type="ECO:0000256" key="12">
    <source>
        <dbReference type="SAM" id="MobiDB-lite"/>
    </source>
</evidence>
<keyword evidence="10" id="KW-0804">Transcription</keyword>
<comment type="similarity">
    <text evidence="2">Belongs to the Fur family.</text>
</comment>
<dbReference type="Gene3D" id="3.30.1490.190">
    <property type="match status" value="1"/>
</dbReference>
<keyword evidence="4" id="KW-0678">Repressor</keyword>
<dbReference type="GO" id="GO:0000976">
    <property type="term" value="F:transcription cis-regulatory region binding"/>
    <property type="evidence" value="ECO:0007669"/>
    <property type="project" value="TreeGrafter"/>
</dbReference>
<comment type="cofactor">
    <cofactor evidence="11">
        <name>Zn(2+)</name>
        <dbReference type="ChEBI" id="CHEBI:29105"/>
    </cofactor>
    <text evidence="11">Binds 1 zinc ion per subunit.</text>
</comment>
<gene>
    <name evidence="13" type="ORF">GCU56_01545</name>
</gene>
<comment type="caution">
    <text evidence="13">The sequence shown here is derived from an EMBL/GenBank/DDBJ whole genome shotgun (WGS) entry which is preliminary data.</text>
</comment>
<dbReference type="GO" id="GO:0008270">
    <property type="term" value="F:zinc ion binding"/>
    <property type="evidence" value="ECO:0007669"/>
    <property type="project" value="TreeGrafter"/>
</dbReference>
<evidence type="ECO:0000256" key="7">
    <source>
        <dbReference type="ARBA" id="ARBA00023004"/>
    </source>
</evidence>
<evidence type="ECO:0000313" key="13">
    <source>
        <dbReference type="EMBL" id="NEK56559.1"/>
    </source>
</evidence>
<evidence type="ECO:0000256" key="10">
    <source>
        <dbReference type="ARBA" id="ARBA00023163"/>
    </source>
</evidence>
<keyword evidence="3" id="KW-0963">Cytoplasm</keyword>
<dbReference type="EMBL" id="JAAGWF010000002">
    <property type="protein sequence ID" value="NEK56559.1"/>
    <property type="molecule type" value="Genomic_DNA"/>
</dbReference>
<keyword evidence="7" id="KW-0408">Iron</keyword>
<dbReference type="GO" id="GO:0003700">
    <property type="term" value="F:DNA-binding transcription factor activity"/>
    <property type="evidence" value="ECO:0007669"/>
    <property type="project" value="InterPro"/>
</dbReference>
<feature type="binding site" evidence="11">
    <location>
        <position position="175"/>
    </location>
    <ligand>
        <name>Zn(2+)</name>
        <dbReference type="ChEBI" id="CHEBI:29105"/>
    </ligand>
</feature>
<dbReference type="InterPro" id="IPR043135">
    <property type="entry name" value="Fur_C"/>
</dbReference>
<dbReference type="SUPFAM" id="SSF46785">
    <property type="entry name" value="Winged helix' DNA-binding domain"/>
    <property type="match status" value="1"/>
</dbReference>
<dbReference type="GO" id="GO:0045892">
    <property type="term" value="P:negative regulation of DNA-templated transcription"/>
    <property type="evidence" value="ECO:0007669"/>
    <property type="project" value="TreeGrafter"/>
</dbReference>
<comment type="subcellular location">
    <subcellularLocation>
        <location evidence="1">Cytoplasm</location>
    </subcellularLocation>
</comment>
<dbReference type="GO" id="GO:0005737">
    <property type="term" value="C:cytoplasm"/>
    <property type="evidence" value="ECO:0007669"/>
    <property type="project" value="UniProtKB-SubCell"/>
</dbReference>
<keyword evidence="5 11" id="KW-0479">Metal-binding</keyword>
<organism evidence="13 14">
    <name type="scientific">Geodermatophilus sabuli</name>
    <dbReference type="NCBI Taxonomy" id="1564158"/>
    <lineage>
        <taxon>Bacteria</taxon>
        <taxon>Bacillati</taxon>
        <taxon>Actinomycetota</taxon>
        <taxon>Actinomycetes</taxon>
        <taxon>Geodermatophilales</taxon>
        <taxon>Geodermatophilaceae</taxon>
        <taxon>Geodermatophilus</taxon>
    </lineage>
</organism>
<dbReference type="InterPro" id="IPR002481">
    <property type="entry name" value="FUR"/>
</dbReference>
<evidence type="ECO:0000256" key="6">
    <source>
        <dbReference type="ARBA" id="ARBA00022833"/>
    </source>
</evidence>
<dbReference type="Pfam" id="PF01475">
    <property type="entry name" value="FUR"/>
    <property type="match status" value="1"/>
</dbReference>
<dbReference type="GO" id="GO:1900376">
    <property type="term" value="P:regulation of secondary metabolite biosynthetic process"/>
    <property type="evidence" value="ECO:0007669"/>
    <property type="project" value="TreeGrafter"/>
</dbReference>
<evidence type="ECO:0000256" key="3">
    <source>
        <dbReference type="ARBA" id="ARBA00022490"/>
    </source>
</evidence>
<dbReference type="CDD" id="cd07153">
    <property type="entry name" value="Fur_like"/>
    <property type="match status" value="1"/>
</dbReference>
<accession>A0A7K3VV97</accession>
<protein>
    <submittedName>
        <fullName evidence="13">Transcriptional repressor</fullName>
    </submittedName>
</protein>
<keyword evidence="6 11" id="KW-0862">Zinc</keyword>
<dbReference type="Gene3D" id="1.10.10.10">
    <property type="entry name" value="Winged helix-like DNA-binding domain superfamily/Winged helix DNA-binding domain"/>
    <property type="match status" value="1"/>
</dbReference>
<feature type="binding site" evidence="11">
    <location>
        <position position="172"/>
    </location>
    <ligand>
        <name>Zn(2+)</name>
        <dbReference type="ChEBI" id="CHEBI:29105"/>
    </ligand>
</feature>
<evidence type="ECO:0000256" key="11">
    <source>
        <dbReference type="PIRSR" id="PIRSR602481-1"/>
    </source>
</evidence>
<dbReference type="AlphaFoldDB" id="A0A7K3VV97"/>